<organism evidence="2 3">
    <name type="scientific">Oikopleura dioica</name>
    <name type="common">Tunicate</name>
    <dbReference type="NCBI Taxonomy" id="34765"/>
    <lineage>
        <taxon>Eukaryota</taxon>
        <taxon>Metazoa</taxon>
        <taxon>Chordata</taxon>
        <taxon>Tunicata</taxon>
        <taxon>Appendicularia</taxon>
        <taxon>Copelata</taxon>
        <taxon>Oikopleuridae</taxon>
        <taxon>Oikopleura</taxon>
    </lineage>
</organism>
<feature type="transmembrane region" description="Helical" evidence="1">
    <location>
        <begin position="114"/>
        <end position="143"/>
    </location>
</feature>
<reference evidence="2 3" key="1">
    <citation type="submission" date="2021-04" db="EMBL/GenBank/DDBJ databases">
        <authorList>
            <person name="Bliznina A."/>
        </authorList>
    </citation>
    <scope>NUCLEOTIDE SEQUENCE [LARGE SCALE GENOMIC DNA]</scope>
</reference>
<gene>
    <name evidence="2" type="ORF">OKIOD_LOCUS5275</name>
</gene>
<proteinExistence type="predicted"/>
<dbReference type="EMBL" id="OU015569">
    <property type="protein sequence ID" value="CAG5094621.1"/>
    <property type="molecule type" value="Genomic_DNA"/>
</dbReference>
<dbReference type="Proteomes" id="UP001158576">
    <property type="component" value="Chromosome XSR"/>
</dbReference>
<keyword evidence="1" id="KW-0812">Transmembrane</keyword>
<keyword evidence="1" id="KW-0472">Membrane</keyword>
<keyword evidence="1" id="KW-1133">Transmembrane helix</keyword>
<evidence type="ECO:0000313" key="3">
    <source>
        <dbReference type="Proteomes" id="UP001158576"/>
    </source>
</evidence>
<name>A0ABN7SCG0_OIKDI</name>
<evidence type="ECO:0000256" key="1">
    <source>
        <dbReference type="SAM" id="Phobius"/>
    </source>
</evidence>
<accession>A0ABN7SCG0</accession>
<keyword evidence="3" id="KW-1185">Reference proteome</keyword>
<protein>
    <submittedName>
        <fullName evidence="2">Oidioi.mRNA.OKI2018_I69.XSR.g13717.t1.cds</fullName>
    </submittedName>
</protein>
<evidence type="ECO:0000313" key="2">
    <source>
        <dbReference type="EMBL" id="CAG5094621.1"/>
    </source>
</evidence>
<sequence length="146" mass="17391">MFSLEKDNFKKKDEDLEKAAPRIEECEHDFDQGWQEREAIEIADEILRRIDELNKDPSHQEWLKINTDIRRPPVQRKLFFIIVFVLYRISISAAKNGVENVSYWKVTMESFATLFMRAFICDLLGLDLLFLTLFCELLLPYLLHLH</sequence>